<evidence type="ECO:0000256" key="1">
    <source>
        <dbReference type="ARBA" id="ARBA00004123"/>
    </source>
</evidence>
<keyword evidence="8" id="KW-1185">Reference proteome</keyword>
<name>A0A177AY70_9BILA</name>
<dbReference type="SUPFAM" id="SSF49899">
    <property type="entry name" value="Concanavalin A-like lectins/glucanases"/>
    <property type="match status" value="1"/>
</dbReference>
<accession>A0A177AY70</accession>
<gene>
    <name evidence="7" type="ORF">A3Q56_05331</name>
</gene>
<keyword evidence="4" id="KW-0862">Zinc</keyword>
<keyword evidence="3" id="KW-0863">Zinc-finger</keyword>
<comment type="caution">
    <text evidence="7">The sequence shown here is derived from an EMBL/GenBank/DDBJ whole genome shotgun (WGS) entry which is preliminary data.</text>
</comment>
<dbReference type="PANTHER" id="PTHR10598">
    <property type="entry name" value="SET1/ASH2 HISTONE METHYLTRANSFERASE COMPLEX SUBUNIT ASH2"/>
    <property type="match status" value="1"/>
</dbReference>
<feature type="domain" description="B30.2/SPRY" evidence="6">
    <location>
        <begin position="280"/>
        <end position="473"/>
    </location>
</feature>
<dbReference type="Proteomes" id="UP000078046">
    <property type="component" value="Unassembled WGS sequence"/>
</dbReference>
<organism evidence="7 8">
    <name type="scientific">Intoshia linei</name>
    <dbReference type="NCBI Taxonomy" id="1819745"/>
    <lineage>
        <taxon>Eukaryota</taxon>
        <taxon>Metazoa</taxon>
        <taxon>Spiralia</taxon>
        <taxon>Lophotrochozoa</taxon>
        <taxon>Mesozoa</taxon>
        <taxon>Orthonectida</taxon>
        <taxon>Rhopaluridae</taxon>
        <taxon>Intoshia</taxon>
    </lineage>
</organism>
<proteinExistence type="predicted"/>
<dbReference type="PANTHER" id="PTHR10598:SF0">
    <property type="entry name" value="SET1_ASH2 HISTONE METHYLTRANSFERASE COMPLEX SUBUNIT ASH2"/>
    <property type="match status" value="1"/>
</dbReference>
<dbReference type="Gene3D" id="3.90.980.20">
    <property type="match status" value="1"/>
</dbReference>
<dbReference type="PROSITE" id="PS50188">
    <property type="entry name" value="B302_SPRY"/>
    <property type="match status" value="1"/>
</dbReference>
<sequence length="520" mass="59774">MNCDEKCIIDDKSKTVEDESVLEKLKPDVKKNIFCYCNKERSFDGLECHCHYCRKIFHLDCIAETGIPFMPFVCSYFFICKSCNTCRQDYLVRRNSNLLSTVFTAVANLYAQSGKSHYSEPEIFAFIKENYDILGDIKSRSQLNITSLAKSIKIGAVYFDNFKIDETNRRMYGFLNMDNYVKFICPLSIDLLKKQMITTNDMTSIEDICLAAKIPLYTLMDQIGSQSSKNTSTSQKKLKRQIYKKIPTAYPSEHPYNKDGYRYYLTEPDPIIDKCNIPIPYVKPGKAIPAFLYRCFTYKNVELTSQDRAATLKISNNRKTVTGDKGYSVVRPTNGAMFGNWYYEVSIDKMKHPAATRIGWSTKYGNLQAPCGYDKFGYSWRSIKGTKFHDSRGKHYSDTGYGESDILGMVIRLPSMIDQIKNNRGVELESKKNYSLIRFKSYYYFEHHFFPKEIANSLEMCSNASIEFFLNGKSQGIAYDGIYNGKYYPTISLYKNSTVTTNFGPNFVHTPPPDTQPVLL</sequence>
<dbReference type="InterPro" id="IPR019786">
    <property type="entry name" value="Zinc_finger_PHD-type_CS"/>
</dbReference>
<keyword evidence="2" id="KW-0479">Metal-binding</keyword>
<evidence type="ECO:0000256" key="5">
    <source>
        <dbReference type="ARBA" id="ARBA00023242"/>
    </source>
</evidence>
<dbReference type="GO" id="GO:0008270">
    <property type="term" value="F:zinc ion binding"/>
    <property type="evidence" value="ECO:0007669"/>
    <property type="project" value="UniProtKB-KW"/>
</dbReference>
<evidence type="ECO:0000256" key="2">
    <source>
        <dbReference type="ARBA" id="ARBA00022723"/>
    </source>
</evidence>
<evidence type="ECO:0000256" key="3">
    <source>
        <dbReference type="ARBA" id="ARBA00022771"/>
    </source>
</evidence>
<dbReference type="GO" id="GO:0000976">
    <property type="term" value="F:transcription cis-regulatory region binding"/>
    <property type="evidence" value="ECO:0007669"/>
    <property type="project" value="TreeGrafter"/>
</dbReference>
<dbReference type="Pfam" id="PF00622">
    <property type="entry name" value="SPRY"/>
    <property type="match status" value="1"/>
</dbReference>
<evidence type="ECO:0000259" key="6">
    <source>
        <dbReference type="PROSITE" id="PS50188"/>
    </source>
</evidence>
<protein>
    <recommendedName>
        <fullName evidence="6">B30.2/SPRY domain-containing protein</fullName>
    </recommendedName>
</protein>
<dbReference type="AlphaFoldDB" id="A0A177AY70"/>
<dbReference type="InterPro" id="IPR011011">
    <property type="entry name" value="Znf_FYVE_PHD"/>
</dbReference>
<dbReference type="GO" id="GO:0048188">
    <property type="term" value="C:Set1C/COMPASS complex"/>
    <property type="evidence" value="ECO:0007669"/>
    <property type="project" value="InterPro"/>
</dbReference>
<evidence type="ECO:0000313" key="7">
    <source>
        <dbReference type="EMBL" id="OAF66945.1"/>
    </source>
</evidence>
<comment type="subcellular location">
    <subcellularLocation>
        <location evidence="1">Nucleus</location>
    </subcellularLocation>
</comment>
<keyword evidence="5" id="KW-0539">Nucleus</keyword>
<evidence type="ECO:0000313" key="8">
    <source>
        <dbReference type="Proteomes" id="UP000078046"/>
    </source>
</evidence>
<dbReference type="CDD" id="cd12872">
    <property type="entry name" value="SPRY_Ash2"/>
    <property type="match status" value="1"/>
</dbReference>
<dbReference type="InterPro" id="IPR043136">
    <property type="entry name" value="B30.2/SPRY_sf"/>
</dbReference>
<evidence type="ECO:0000256" key="4">
    <source>
        <dbReference type="ARBA" id="ARBA00022833"/>
    </source>
</evidence>
<dbReference type="PROSITE" id="PS01359">
    <property type="entry name" value="ZF_PHD_1"/>
    <property type="match status" value="1"/>
</dbReference>
<dbReference type="InterPro" id="IPR003877">
    <property type="entry name" value="SPRY_dom"/>
</dbReference>
<reference evidence="7 8" key="1">
    <citation type="submission" date="2016-04" db="EMBL/GenBank/DDBJ databases">
        <title>The genome of Intoshia linei affirms orthonectids as highly simplified spiralians.</title>
        <authorList>
            <person name="Mikhailov K.V."/>
            <person name="Slusarev G.S."/>
            <person name="Nikitin M.A."/>
            <person name="Logacheva M.D."/>
            <person name="Penin A."/>
            <person name="Aleoshin V."/>
            <person name="Panchin Y.V."/>
        </authorList>
    </citation>
    <scope>NUCLEOTIDE SEQUENCE [LARGE SCALE GENOMIC DNA]</scope>
    <source>
        <strain evidence="7">Intl2013</strain>
        <tissue evidence="7">Whole animal</tissue>
    </source>
</reference>
<dbReference type="SMART" id="SM00449">
    <property type="entry name" value="SPRY"/>
    <property type="match status" value="1"/>
</dbReference>
<dbReference type="SUPFAM" id="SSF57903">
    <property type="entry name" value="FYVE/PHD zinc finger"/>
    <property type="match status" value="1"/>
</dbReference>
<dbReference type="InterPro" id="IPR037353">
    <property type="entry name" value="ASH2"/>
</dbReference>
<dbReference type="OrthoDB" id="10266026at2759"/>
<dbReference type="InterPro" id="IPR013320">
    <property type="entry name" value="ConA-like_dom_sf"/>
</dbReference>
<dbReference type="Gene3D" id="2.60.120.920">
    <property type="match status" value="1"/>
</dbReference>
<dbReference type="EMBL" id="LWCA01000787">
    <property type="protein sequence ID" value="OAF66945.1"/>
    <property type="molecule type" value="Genomic_DNA"/>
</dbReference>
<dbReference type="InterPro" id="IPR001870">
    <property type="entry name" value="B30.2/SPRY"/>
</dbReference>